<evidence type="ECO:0000313" key="2">
    <source>
        <dbReference type="EMBL" id="VWM02405.1"/>
    </source>
</evidence>
<gene>
    <name evidence="2" type="ORF">LMKDKBCB_02288</name>
</gene>
<dbReference type="AlphaFoldDB" id="A0A5K1JFD4"/>
<evidence type="ECO:0000256" key="1">
    <source>
        <dbReference type="SAM" id="Phobius"/>
    </source>
</evidence>
<feature type="transmembrane region" description="Helical" evidence="1">
    <location>
        <begin position="84"/>
        <end position="105"/>
    </location>
</feature>
<reference evidence="2 3" key="1">
    <citation type="submission" date="2019-10" db="EMBL/GenBank/DDBJ databases">
        <authorList>
            <person name="Wolf R A."/>
        </authorList>
    </citation>
    <scope>NUCLEOTIDE SEQUENCE [LARGE SCALE GENOMIC DNA]</scope>
    <source>
        <strain evidence="2">Collinsella_aerofaciens_AK_138A</strain>
    </source>
</reference>
<keyword evidence="1" id="KW-0812">Transmembrane</keyword>
<protein>
    <submittedName>
        <fullName evidence="2">Uncharacterized protein</fullName>
    </submittedName>
</protein>
<evidence type="ECO:0000313" key="3">
    <source>
        <dbReference type="Proteomes" id="UP000330807"/>
    </source>
</evidence>
<name>A0A5K1JFD4_9ACTN</name>
<dbReference type="Proteomes" id="UP000330807">
    <property type="component" value="Unassembled WGS sequence"/>
</dbReference>
<accession>A0A5K1JFD4</accession>
<proteinExistence type="predicted"/>
<keyword evidence="1" id="KW-0472">Membrane</keyword>
<keyword evidence="1" id="KW-1133">Transmembrane helix</keyword>
<organism evidence="2 3">
    <name type="scientific">Collinsella aerofaciens</name>
    <dbReference type="NCBI Taxonomy" id="74426"/>
    <lineage>
        <taxon>Bacteria</taxon>
        <taxon>Bacillati</taxon>
        <taxon>Actinomycetota</taxon>
        <taxon>Coriobacteriia</taxon>
        <taxon>Coriobacteriales</taxon>
        <taxon>Coriobacteriaceae</taxon>
        <taxon>Collinsella</taxon>
    </lineage>
</organism>
<feature type="transmembrane region" description="Helical" evidence="1">
    <location>
        <begin position="40"/>
        <end position="61"/>
    </location>
</feature>
<sequence>MDSNAIKEIANQLGVGADDLLNHLSEFAPKWVAMQVAKSGVVCVFLAIALAVAIRILMWAIRSNDDSDTDYCHDVTCCFSDDSVFVIIPCGIVTLCLFIALMCCATDLATHIASPEAAMLNDMLEAVKQ</sequence>
<dbReference type="RefSeq" id="WP_156064213.1">
    <property type="nucleotide sequence ID" value="NZ_CABWIH010000058.1"/>
</dbReference>
<dbReference type="EMBL" id="CABWIH010000058">
    <property type="protein sequence ID" value="VWM02405.1"/>
    <property type="molecule type" value="Genomic_DNA"/>
</dbReference>